<dbReference type="EMBL" id="FOQK01000014">
    <property type="protein sequence ID" value="SFI09614.1"/>
    <property type="molecule type" value="Genomic_DNA"/>
</dbReference>
<dbReference type="RefSeq" id="WP_075444044.1">
    <property type="nucleotide sequence ID" value="NZ_FOQK01000014.1"/>
</dbReference>
<evidence type="ECO:0000313" key="1">
    <source>
        <dbReference type="EMBL" id="SFI09614.1"/>
    </source>
</evidence>
<organism evidence="1 2">
    <name type="scientific">Selenomonas ruminantium</name>
    <dbReference type="NCBI Taxonomy" id="971"/>
    <lineage>
        <taxon>Bacteria</taxon>
        <taxon>Bacillati</taxon>
        <taxon>Bacillota</taxon>
        <taxon>Negativicutes</taxon>
        <taxon>Selenomonadales</taxon>
        <taxon>Selenomonadaceae</taxon>
        <taxon>Selenomonas</taxon>
    </lineage>
</organism>
<evidence type="ECO:0000313" key="2">
    <source>
        <dbReference type="Proteomes" id="UP000183639"/>
    </source>
</evidence>
<protein>
    <recommendedName>
        <fullName evidence="3">Diaminopimelate epimerase</fullName>
    </recommendedName>
</protein>
<reference evidence="1 2" key="1">
    <citation type="submission" date="2016-10" db="EMBL/GenBank/DDBJ databases">
        <authorList>
            <person name="de Groot N.N."/>
        </authorList>
    </citation>
    <scope>NUCLEOTIDE SEQUENCE [LARGE SCALE GENOMIC DNA]</scope>
    <source>
        <strain evidence="1 2">Z108</strain>
    </source>
</reference>
<dbReference type="OrthoDB" id="1666310at2"/>
<name>A0A1I3FEH6_SELRU</name>
<gene>
    <name evidence="1" type="ORF">SAMN04487861_11473</name>
</gene>
<dbReference type="Proteomes" id="UP000183639">
    <property type="component" value="Unassembled WGS sequence"/>
</dbReference>
<evidence type="ECO:0008006" key="3">
    <source>
        <dbReference type="Google" id="ProtNLM"/>
    </source>
</evidence>
<dbReference type="AlphaFoldDB" id="A0A1I3FEH6"/>
<proteinExistence type="predicted"/>
<sequence>MMLVRSYLVEDKEIMVLDGTAGYMPGEAAIRLLTSRQGVGADRVLVFTGTQEIPSFTAFTKDGVREELTAADYRVLSHTKVNFEIRLTDCFVGRMREADAVDETAAC</sequence>
<accession>A0A1I3FEH6</accession>